<evidence type="ECO:0000256" key="3">
    <source>
        <dbReference type="ARBA" id="ARBA00022553"/>
    </source>
</evidence>
<dbReference type="InterPro" id="IPR036061">
    <property type="entry name" value="CheW-like_dom_sf"/>
</dbReference>
<feature type="domain" description="HPt" evidence="10">
    <location>
        <begin position="1"/>
        <end position="101"/>
    </location>
</feature>
<dbReference type="SUPFAM" id="SSF47384">
    <property type="entry name" value="Homodimeric domain of signal transducing histidine kinase"/>
    <property type="match status" value="1"/>
</dbReference>
<dbReference type="CDD" id="cd00088">
    <property type="entry name" value="HPT"/>
    <property type="match status" value="1"/>
</dbReference>
<evidence type="ECO:0000259" key="9">
    <source>
        <dbReference type="PROSITE" id="PS50851"/>
    </source>
</evidence>
<dbReference type="InterPro" id="IPR004105">
    <property type="entry name" value="CheA-like_dim"/>
</dbReference>
<keyword evidence="6" id="KW-0902">Two-component regulatory system</keyword>
<keyword evidence="5" id="KW-0418">Kinase</keyword>
<gene>
    <name evidence="11" type="ORF">ACFOWX_05930</name>
</gene>
<dbReference type="SUPFAM" id="SSF47226">
    <property type="entry name" value="Histidine-containing phosphotransfer domain, HPT domain"/>
    <property type="match status" value="1"/>
</dbReference>
<dbReference type="PANTHER" id="PTHR43395">
    <property type="entry name" value="SENSOR HISTIDINE KINASE CHEA"/>
    <property type="match status" value="1"/>
</dbReference>
<dbReference type="InterPro" id="IPR036890">
    <property type="entry name" value="HATPase_C_sf"/>
</dbReference>
<reference evidence="12" key="1">
    <citation type="journal article" date="2019" name="Int. J. Syst. Evol. Microbiol.">
        <title>The Global Catalogue of Microorganisms (GCM) 10K type strain sequencing project: providing services to taxonomists for standard genome sequencing and annotation.</title>
        <authorList>
            <consortium name="The Broad Institute Genomics Platform"/>
            <consortium name="The Broad Institute Genome Sequencing Center for Infectious Disease"/>
            <person name="Wu L."/>
            <person name="Ma J."/>
        </authorList>
    </citation>
    <scope>NUCLEOTIDE SEQUENCE [LARGE SCALE GENOMIC DNA]</scope>
    <source>
        <strain evidence="12">CECT 8531</strain>
    </source>
</reference>
<dbReference type="Pfam" id="PF01627">
    <property type="entry name" value="Hpt"/>
    <property type="match status" value="1"/>
</dbReference>
<dbReference type="InterPro" id="IPR002545">
    <property type="entry name" value="CheW-lke_dom"/>
</dbReference>
<dbReference type="PANTHER" id="PTHR43395:SF1">
    <property type="entry name" value="CHEMOTAXIS PROTEIN CHEA"/>
    <property type="match status" value="1"/>
</dbReference>
<dbReference type="SUPFAM" id="SSF55874">
    <property type="entry name" value="ATPase domain of HSP90 chaperone/DNA topoisomerase II/histidine kinase"/>
    <property type="match status" value="1"/>
</dbReference>
<comment type="caution">
    <text evidence="11">The sequence shown here is derived from an EMBL/GenBank/DDBJ whole genome shotgun (WGS) entry which is preliminary data.</text>
</comment>
<dbReference type="PRINTS" id="PR00344">
    <property type="entry name" value="BCTRLSENSOR"/>
</dbReference>
<evidence type="ECO:0000256" key="6">
    <source>
        <dbReference type="ARBA" id="ARBA00023012"/>
    </source>
</evidence>
<keyword evidence="12" id="KW-1185">Reference proteome</keyword>
<protein>
    <recommendedName>
        <fullName evidence="2">histidine kinase</fullName>
        <ecNumber evidence="2">2.7.13.3</ecNumber>
    </recommendedName>
</protein>
<evidence type="ECO:0000256" key="4">
    <source>
        <dbReference type="ARBA" id="ARBA00022679"/>
    </source>
</evidence>
<dbReference type="Gene3D" id="1.10.287.560">
    <property type="entry name" value="Histidine kinase CheA-like, homodimeric domain"/>
    <property type="match status" value="1"/>
</dbReference>
<sequence>MDDLLEEFIAETRETLELLSGQLVQWEKEPDDRGLVDSVFRFVHTVKGSCGFLDLPRLLRLSHAAEDLLSSARDGNLSPTTDLVTAVLAVIDRISDLTDALESGRSVHDNDEELIDAMLAFIPKGSDGDRVGTVIDPSEAVKQMADIDLEIADGMVGNPKSRSVRVSLQLLDKLMNGVSDMVLARNEVSRQLRKSHINSELDHSFGRLSSSVAEMRDAVGLMRMQHIDRLFSSLPRLLRDISQELGKDIDLQIEGSEVEVDREMVEALRDPLTHILRNAADHGIETAEERKRLGKSPNGLIKITARQSGNQIMIEIADDGRGIDLEKLATKAISAKLITAAQWQKMSEKAQLATIFMPGLSTAETVSSISGRGVGMDVVKTNLQAIGGTIDLENFEGHGLKMTLRLPLTLSIIAGLSVKVGDQIFGISRSSVVEILSLSNKNVEIENVGGTSIARIRGTRMPYAKAEEILGLEAVKNEKESSRTLIVIRPAIGATFALDVAAVIDNEELVVKPGAPLVMATGLYAGASLPDNGRPMLLLDSSGLAAAIGIDLQDKAYADEQMVNEQDNNKDRLAALLFIGIDGRKSAIRLSVIDRMEDFPVEKISFSGGKLRAASDGALIEIFGLEKVPEQGDVQMLRLSDGSDSKYLAVSEVLDIFSIHGDIVTSALPDLHEGIIQVDGEMIELINPFQFFEDSQSNRFGNGKRPLCYVEAREDDLWERRILEPLLIASGYRVSYDAADRDKAEVVLGKEDSDTPADIDGRMLRLRDSSFAAPTAHPSIYRYDRVGLISAIEHKLAGGR</sequence>
<dbReference type="EMBL" id="JBHSDH010000013">
    <property type="protein sequence ID" value="MFC4291951.1"/>
    <property type="molecule type" value="Genomic_DNA"/>
</dbReference>
<dbReference type="Gene3D" id="1.20.120.160">
    <property type="entry name" value="HPT domain"/>
    <property type="match status" value="1"/>
</dbReference>
<dbReference type="InterPro" id="IPR008207">
    <property type="entry name" value="Sig_transdc_His_kin_Hpt_dom"/>
</dbReference>
<evidence type="ECO:0000256" key="1">
    <source>
        <dbReference type="ARBA" id="ARBA00000085"/>
    </source>
</evidence>
<keyword evidence="3 7" id="KW-0597">Phosphoprotein</keyword>
<dbReference type="Gene3D" id="3.30.565.10">
    <property type="entry name" value="Histidine kinase-like ATPase, C-terminal domain"/>
    <property type="match status" value="1"/>
</dbReference>
<evidence type="ECO:0000256" key="7">
    <source>
        <dbReference type="PROSITE-ProRule" id="PRU00110"/>
    </source>
</evidence>
<dbReference type="InterPro" id="IPR004358">
    <property type="entry name" value="Sig_transdc_His_kin-like_C"/>
</dbReference>
<dbReference type="RefSeq" id="WP_381422238.1">
    <property type="nucleotide sequence ID" value="NZ_JBHSDH010000013.1"/>
</dbReference>
<dbReference type="PROSITE" id="PS50894">
    <property type="entry name" value="HPT"/>
    <property type="match status" value="1"/>
</dbReference>
<accession>A0ABV8RF25</accession>
<dbReference type="EC" id="2.7.13.3" evidence="2"/>
<dbReference type="GO" id="GO:0004673">
    <property type="term" value="F:protein histidine kinase activity"/>
    <property type="evidence" value="ECO:0007669"/>
    <property type="project" value="UniProtKB-EC"/>
</dbReference>
<evidence type="ECO:0000259" key="8">
    <source>
        <dbReference type="PROSITE" id="PS50109"/>
    </source>
</evidence>
<dbReference type="Proteomes" id="UP001595887">
    <property type="component" value="Unassembled WGS sequence"/>
</dbReference>
<feature type="domain" description="CheW-like" evidence="9">
    <location>
        <begin position="412"/>
        <end position="550"/>
    </location>
</feature>
<dbReference type="SMART" id="SM00260">
    <property type="entry name" value="CheW"/>
    <property type="match status" value="1"/>
</dbReference>
<dbReference type="SMART" id="SM00073">
    <property type="entry name" value="HPT"/>
    <property type="match status" value="1"/>
</dbReference>
<dbReference type="Pfam" id="PF02895">
    <property type="entry name" value="H-kinase_dim"/>
    <property type="match status" value="1"/>
</dbReference>
<dbReference type="PROSITE" id="PS50109">
    <property type="entry name" value="HIS_KIN"/>
    <property type="match status" value="1"/>
</dbReference>
<evidence type="ECO:0000256" key="2">
    <source>
        <dbReference type="ARBA" id="ARBA00012438"/>
    </source>
</evidence>
<dbReference type="InterPro" id="IPR036641">
    <property type="entry name" value="HPT_dom_sf"/>
</dbReference>
<dbReference type="SUPFAM" id="SSF50341">
    <property type="entry name" value="CheW-like"/>
    <property type="match status" value="1"/>
</dbReference>
<name>A0ABV8RF25_9SPHN</name>
<dbReference type="Pfam" id="PF02518">
    <property type="entry name" value="HATPase_c"/>
    <property type="match status" value="1"/>
</dbReference>
<evidence type="ECO:0000256" key="5">
    <source>
        <dbReference type="ARBA" id="ARBA00022777"/>
    </source>
</evidence>
<proteinExistence type="predicted"/>
<comment type="catalytic activity">
    <reaction evidence="1">
        <text>ATP + protein L-histidine = ADP + protein N-phospho-L-histidine.</text>
        <dbReference type="EC" id="2.7.13.3"/>
    </reaction>
</comment>
<dbReference type="SMART" id="SM01231">
    <property type="entry name" value="H-kinase_dim"/>
    <property type="match status" value="1"/>
</dbReference>
<dbReference type="InterPro" id="IPR051315">
    <property type="entry name" value="Bact_Chemotaxis_CheA"/>
</dbReference>
<evidence type="ECO:0000259" key="10">
    <source>
        <dbReference type="PROSITE" id="PS50894"/>
    </source>
</evidence>
<dbReference type="SMART" id="SM00387">
    <property type="entry name" value="HATPase_c"/>
    <property type="match status" value="1"/>
</dbReference>
<organism evidence="11 12">
    <name type="scientific">Sphingorhabdus arenilitoris</name>
    <dbReference type="NCBI Taxonomy" id="1490041"/>
    <lineage>
        <taxon>Bacteria</taxon>
        <taxon>Pseudomonadati</taxon>
        <taxon>Pseudomonadota</taxon>
        <taxon>Alphaproteobacteria</taxon>
        <taxon>Sphingomonadales</taxon>
        <taxon>Sphingomonadaceae</taxon>
        <taxon>Sphingorhabdus</taxon>
    </lineage>
</organism>
<dbReference type="InterPro" id="IPR036097">
    <property type="entry name" value="HisK_dim/P_sf"/>
</dbReference>
<dbReference type="Pfam" id="PF01584">
    <property type="entry name" value="CheW"/>
    <property type="match status" value="1"/>
</dbReference>
<dbReference type="InterPro" id="IPR005467">
    <property type="entry name" value="His_kinase_dom"/>
</dbReference>
<dbReference type="InterPro" id="IPR037006">
    <property type="entry name" value="CheA-like_homodim_sf"/>
</dbReference>
<keyword evidence="4 11" id="KW-0808">Transferase</keyword>
<dbReference type="InterPro" id="IPR003594">
    <property type="entry name" value="HATPase_dom"/>
</dbReference>
<evidence type="ECO:0000313" key="11">
    <source>
        <dbReference type="EMBL" id="MFC4291951.1"/>
    </source>
</evidence>
<dbReference type="PROSITE" id="PS50851">
    <property type="entry name" value="CHEW"/>
    <property type="match status" value="1"/>
</dbReference>
<feature type="modified residue" description="Phosphohistidine" evidence="7">
    <location>
        <position position="44"/>
    </location>
</feature>
<feature type="domain" description="Histidine kinase" evidence="8">
    <location>
        <begin position="169"/>
        <end position="410"/>
    </location>
</feature>
<evidence type="ECO:0000313" key="12">
    <source>
        <dbReference type="Proteomes" id="UP001595887"/>
    </source>
</evidence>